<proteinExistence type="inferred from homology"/>
<keyword evidence="5" id="KW-0460">Magnesium</keyword>
<evidence type="ECO:0000313" key="12">
    <source>
        <dbReference type="Proteomes" id="UP000094828"/>
    </source>
</evidence>
<dbReference type="EMBL" id="LYDR01000152">
    <property type="protein sequence ID" value="ODA28689.1"/>
    <property type="molecule type" value="Genomic_DNA"/>
</dbReference>
<evidence type="ECO:0000256" key="9">
    <source>
        <dbReference type="SAM" id="Phobius"/>
    </source>
</evidence>
<keyword evidence="4 9" id="KW-0812">Transmembrane</keyword>
<evidence type="ECO:0000256" key="3">
    <source>
        <dbReference type="ARBA" id="ARBA00022448"/>
    </source>
</evidence>
<dbReference type="SUPFAM" id="SSF54631">
    <property type="entry name" value="CBS-domain pair"/>
    <property type="match status" value="1"/>
</dbReference>
<dbReference type="Proteomes" id="UP000094828">
    <property type="component" value="Unassembled WGS sequence"/>
</dbReference>
<sequence length="320" mass="34498">MLADPVTKHLVSASPILKADETVQQSLTALRASNDVGRIVYFYVVDEDHRLLGVVASRRLLLSPPETIIRSIMSATVISIPSTATVLEACEYFTRYKLLAFPVVDEDQKILGAVDVDLYTAEIMEIDRRQDSDDLFQLIGVHLTEASQRNSRAAFLGRFPWLLCNVLGGMLAAFIADAYDDVATLAVVAPFIALVTALAESVSIQSVSLALQALHGQHPTWAIFSRKAAFEVIVGALLGISCGLSVGAIAFLWKGSWAVSASLFLGIAAGVTASALVGLSIPFVLRLIRRDPQLASGPIALALSDVVTLLFYFNLGRWIL</sequence>
<dbReference type="InterPro" id="IPR000644">
    <property type="entry name" value="CBS_dom"/>
</dbReference>
<dbReference type="Gene3D" id="3.10.580.10">
    <property type="entry name" value="CBS-domain"/>
    <property type="match status" value="1"/>
</dbReference>
<evidence type="ECO:0000256" key="8">
    <source>
        <dbReference type="PROSITE-ProRule" id="PRU00703"/>
    </source>
</evidence>
<accession>A0A1C3E697</accession>
<dbReference type="Pfam" id="PF01769">
    <property type="entry name" value="MgtE"/>
    <property type="match status" value="1"/>
</dbReference>
<organism evidence="11 12">
    <name type="scientific">Planctopirus hydrillae</name>
    <dbReference type="NCBI Taxonomy" id="1841610"/>
    <lineage>
        <taxon>Bacteria</taxon>
        <taxon>Pseudomonadati</taxon>
        <taxon>Planctomycetota</taxon>
        <taxon>Planctomycetia</taxon>
        <taxon>Planctomycetales</taxon>
        <taxon>Planctomycetaceae</taxon>
        <taxon>Planctopirus</taxon>
    </lineage>
</organism>
<evidence type="ECO:0000256" key="5">
    <source>
        <dbReference type="ARBA" id="ARBA00022842"/>
    </source>
</evidence>
<protein>
    <recommendedName>
        <fullName evidence="10">CBS domain-containing protein</fullName>
    </recommendedName>
</protein>
<gene>
    <name evidence="11" type="ORF">A6X21_11820</name>
</gene>
<dbReference type="PROSITE" id="PS51371">
    <property type="entry name" value="CBS"/>
    <property type="match status" value="1"/>
</dbReference>
<feature type="transmembrane region" description="Helical" evidence="9">
    <location>
        <begin position="159"/>
        <end position="179"/>
    </location>
</feature>
<name>A0A1C3E697_9PLAN</name>
<comment type="similarity">
    <text evidence="2">Belongs to the SLC41A transporter family.</text>
</comment>
<evidence type="ECO:0000256" key="1">
    <source>
        <dbReference type="ARBA" id="ARBA00004141"/>
    </source>
</evidence>
<dbReference type="InterPro" id="IPR036739">
    <property type="entry name" value="SLC41_membr_dom_sf"/>
</dbReference>
<dbReference type="SMART" id="SM00116">
    <property type="entry name" value="CBS"/>
    <property type="match status" value="2"/>
</dbReference>
<evidence type="ECO:0000259" key="10">
    <source>
        <dbReference type="PROSITE" id="PS51371"/>
    </source>
</evidence>
<feature type="transmembrane region" description="Helical" evidence="9">
    <location>
        <begin position="185"/>
        <end position="211"/>
    </location>
</feature>
<dbReference type="InterPro" id="IPR046342">
    <property type="entry name" value="CBS_dom_sf"/>
</dbReference>
<dbReference type="STRING" id="1841610.A6X21_11820"/>
<comment type="subcellular location">
    <subcellularLocation>
        <location evidence="1">Membrane</location>
        <topology evidence="1">Multi-pass membrane protein</topology>
    </subcellularLocation>
</comment>
<feature type="transmembrane region" description="Helical" evidence="9">
    <location>
        <begin position="259"/>
        <end position="285"/>
    </location>
</feature>
<feature type="transmembrane region" description="Helical" evidence="9">
    <location>
        <begin position="232"/>
        <end position="253"/>
    </location>
</feature>
<evidence type="ECO:0000256" key="6">
    <source>
        <dbReference type="ARBA" id="ARBA00022989"/>
    </source>
</evidence>
<dbReference type="Gene3D" id="1.10.357.20">
    <property type="entry name" value="SLC41 divalent cation transporters, integral membrane domain"/>
    <property type="match status" value="1"/>
</dbReference>
<dbReference type="InterPro" id="IPR006669">
    <property type="entry name" value="MgtE_transporter"/>
</dbReference>
<feature type="transmembrane region" description="Helical" evidence="9">
    <location>
        <begin position="297"/>
        <end position="315"/>
    </location>
</feature>
<dbReference type="GO" id="GO:0016020">
    <property type="term" value="C:membrane"/>
    <property type="evidence" value="ECO:0007669"/>
    <property type="project" value="UniProtKB-SubCell"/>
</dbReference>
<evidence type="ECO:0000256" key="4">
    <source>
        <dbReference type="ARBA" id="ARBA00022692"/>
    </source>
</evidence>
<keyword evidence="6 9" id="KW-1133">Transmembrane helix</keyword>
<feature type="domain" description="CBS" evidence="10">
    <location>
        <begin position="73"/>
        <end position="132"/>
    </location>
</feature>
<comment type="caution">
    <text evidence="11">The sequence shown here is derived from an EMBL/GenBank/DDBJ whole genome shotgun (WGS) entry which is preliminary data.</text>
</comment>
<reference evidence="11 12" key="1">
    <citation type="submission" date="2016-05" db="EMBL/GenBank/DDBJ databases">
        <title>Genomic and physiological characterization of Planctopirus sp. isolated from fresh water lake.</title>
        <authorList>
            <person name="Subhash Y."/>
            <person name="Ramana C."/>
        </authorList>
    </citation>
    <scope>NUCLEOTIDE SEQUENCE [LARGE SCALE GENOMIC DNA]</scope>
    <source>
        <strain evidence="11 12">JC280</strain>
    </source>
</reference>
<keyword evidence="8" id="KW-0129">CBS domain</keyword>
<dbReference type="InterPro" id="IPR006667">
    <property type="entry name" value="SLC41_membr_dom"/>
</dbReference>
<evidence type="ECO:0000256" key="7">
    <source>
        <dbReference type="ARBA" id="ARBA00023136"/>
    </source>
</evidence>
<evidence type="ECO:0000313" key="11">
    <source>
        <dbReference type="EMBL" id="ODA28689.1"/>
    </source>
</evidence>
<evidence type="ECO:0000256" key="2">
    <source>
        <dbReference type="ARBA" id="ARBA00009749"/>
    </source>
</evidence>
<dbReference type="AlphaFoldDB" id="A0A1C3E697"/>
<dbReference type="Pfam" id="PF00571">
    <property type="entry name" value="CBS"/>
    <property type="match status" value="2"/>
</dbReference>
<dbReference type="PANTHER" id="PTHR43773">
    <property type="entry name" value="MAGNESIUM TRANSPORTER MGTE"/>
    <property type="match status" value="1"/>
</dbReference>
<dbReference type="PANTHER" id="PTHR43773:SF1">
    <property type="entry name" value="MAGNESIUM TRANSPORTER MGTE"/>
    <property type="match status" value="1"/>
</dbReference>
<keyword evidence="3" id="KW-0813">Transport</keyword>
<keyword evidence="7 9" id="KW-0472">Membrane</keyword>
<dbReference type="SUPFAM" id="SSF161093">
    <property type="entry name" value="MgtE membrane domain-like"/>
    <property type="match status" value="1"/>
</dbReference>
<dbReference type="GO" id="GO:0015095">
    <property type="term" value="F:magnesium ion transmembrane transporter activity"/>
    <property type="evidence" value="ECO:0007669"/>
    <property type="project" value="InterPro"/>
</dbReference>
<dbReference type="CDD" id="cd04606">
    <property type="entry name" value="CBS_pair_Mg_transporter"/>
    <property type="match status" value="1"/>
</dbReference>
<keyword evidence="12" id="KW-1185">Reference proteome</keyword>